<protein>
    <submittedName>
        <fullName evidence="1">Uncharacterized protein</fullName>
    </submittedName>
</protein>
<accession>A0A1V8M146</accession>
<keyword evidence="2" id="KW-1185">Reference proteome</keyword>
<name>A0A1V8M146_9GAMM</name>
<gene>
    <name evidence="1" type="ORF">AU255_17590</name>
</gene>
<evidence type="ECO:0000313" key="2">
    <source>
        <dbReference type="Proteomes" id="UP000191980"/>
    </source>
</evidence>
<dbReference type="AlphaFoldDB" id="A0A1V8M146"/>
<evidence type="ECO:0000313" key="1">
    <source>
        <dbReference type="EMBL" id="OQK15287.1"/>
    </source>
</evidence>
<organism evidence="1 2">
    <name type="scientific">Methyloprofundus sedimenti</name>
    <dbReference type="NCBI Taxonomy" id="1420851"/>
    <lineage>
        <taxon>Bacteria</taxon>
        <taxon>Pseudomonadati</taxon>
        <taxon>Pseudomonadota</taxon>
        <taxon>Gammaproteobacteria</taxon>
        <taxon>Methylococcales</taxon>
        <taxon>Methylococcaceae</taxon>
        <taxon>Methyloprofundus</taxon>
    </lineage>
</organism>
<comment type="caution">
    <text evidence="1">The sequence shown here is derived from an EMBL/GenBank/DDBJ whole genome shotgun (WGS) entry which is preliminary data.</text>
</comment>
<dbReference type="STRING" id="1420851.AU255_17590"/>
<reference evidence="1 2" key="1">
    <citation type="submission" date="2015-12" db="EMBL/GenBank/DDBJ databases">
        <authorList>
            <person name="Shamseldin A."/>
            <person name="Moawad H."/>
            <person name="Abd El-Rahim W.M."/>
            <person name="Sadowsky M.J."/>
        </authorList>
    </citation>
    <scope>NUCLEOTIDE SEQUENCE [LARGE SCALE GENOMIC DNA]</scope>
    <source>
        <strain evidence="1 2">WF1</strain>
    </source>
</reference>
<dbReference type="EMBL" id="LPUF01000004">
    <property type="protein sequence ID" value="OQK15287.1"/>
    <property type="molecule type" value="Genomic_DNA"/>
</dbReference>
<sequence>MLTIEPFHIETLLFFSMTSGDNFAKKQLCPNLVRSIAMFLYFNITFKIIMLHANPPTINLQKKS</sequence>
<proteinExistence type="predicted"/>
<dbReference type="Proteomes" id="UP000191980">
    <property type="component" value="Unassembled WGS sequence"/>
</dbReference>